<keyword evidence="1" id="KW-0503">Monooxygenase</keyword>
<keyword evidence="2" id="KW-1185">Reference proteome</keyword>
<dbReference type="EMBL" id="JAQJAE010000003">
    <property type="protein sequence ID" value="KAJ5602414.1"/>
    <property type="molecule type" value="Genomic_DNA"/>
</dbReference>
<dbReference type="RefSeq" id="XP_056752212.1">
    <property type="nucleotide sequence ID" value="XM_056896427.1"/>
</dbReference>
<evidence type="ECO:0000313" key="2">
    <source>
        <dbReference type="Proteomes" id="UP001213799"/>
    </source>
</evidence>
<evidence type="ECO:0000313" key="1">
    <source>
        <dbReference type="EMBL" id="KAJ5602414.1"/>
    </source>
</evidence>
<proteinExistence type="predicted"/>
<dbReference type="GO" id="GO:0004497">
    <property type="term" value="F:monooxygenase activity"/>
    <property type="evidence" value="ECO:0007669"/>
    <property type="project" value="UniProtKB-KW"/>
</dbReference>
<sequence length="130" mass="14729">MQGSPRPHNETPYLNVVFSRVSFFIDQQHLDNAHDPAQVESSTAWVTYDFGARRRIYPGMNSAKQSLLLGLAKAACDFYIVPIEGKDIHLDLETGFVQEIALHPKYLDIALELRDRRTKEGYPGPLISEL</sequence>
<name>A0AAD6E5G5_9EURO</name>
<protein>
    <submittedName>
        <fullName evidence="1">Cytochrome P450 3 monooxygenase</fullName>
    </submittedName>
</protein>
<organism evidence="1 2">
    <name type="scientific">Penicillium hordei</name>
    <dbReference type="NCBI Taxonomy" id="40994"/>
    <lineage>
        <taxon>Eukaryota</taxon>
        <taxon>Fungi</taxon>
        <taxon>Dikarya</taxon>
        <taxon>Ascomycota</taxon>
        <taxon>Pezizomycotina</taxon>
        <taxon>Eurotiomycetes</taxon>
        <taxon>Eurotiomycetidae</taxon>
        <taxon>Eurotiales</taxon>
        <taxon>Aspergillaceae</taxon>
        <taxon>Penicillium</taxon>
    </lineage>
</organism>
<gene>
    <name evidence="1" type="ORF">N7537_005370</name>
</gene>
<keyword evidence="1" id="KW-0560">Oxidoreductase</keyword>
<dbReference type="Proteomes" id="UP001213799">
    <property type="component" value="Unassembled WGS sequence"/>
</dbReference>
<accession>A0AAD6E5G5</accession>
<dbReference type="AlphaFoldDB" id="A0AAD6E5G5"/>
<reference evidence="1" key="2">
    <citation type="submission" date="2023-01" db="EMBL/GenBank/DDBJ databases">
        <authorList>
            <person name="Petersen C."/>
        </authorList>
    </citation>
    <scope>NUCLEOTIDE SEQUENCE</scope>
    <source>
        <strain evidence="1">IBT 12815</strain>
    </source>
</reference>
<reference evidence="1" key="1">
    <citation type="journal article" date="2023" name="IMA Fungus">
        <title>Comparative genomic study of the Penicillium genus elucidates a diverse pangenome and 15 lateral gene transfer events.</title>
        <authorList>
            <person name="Petersen C."/>
            <person name="Sorensen T."/>
            <person name="Nielsen M.R."/>
            <person name="Sondergaard T.E."/>
            <person name="Sorensen J.L."/>
            <person name="Fitzpatrick D.A."/>
            <person name="Frisvad J.C."/>
            <person name="Nielsen K.L."/>
        </authorList>
    </citation>
    <scope>NUCLEOTIDE SEQUENCE</scope>
    <source>
        <strain evidence="1">IBT 12815</strain>
    </source>
</reference>
<comment type="caution">
    <text evidence="1">The sequence shown here is derived from an EMBL/GenBank/DDBJ whole genome shotgun (WGS) entry which is preliminary data.</text>
</comment>
<dbReference type="GeneID" id="81586669"/>